<dbReference type="PANTHER" id="PTHR48081">
    <property type="entry name" value="AB HYDROLASE SUPERFAMILY PROTEIN C4A8.06C"/>
    <property type="match status" value="1"/>
</dbReference>
<dbReference type="Proteomes" id="UP000475249">
    <property type="component" value="Unassembled WGS sequence"/>
</dbReference>
<reference evidence="3 4" key="1">
    <citation type="submission" date="2020-01" db="EMBL/GenBank/DDBJ databases">
        <title>Bacteria diversity of Porities sp.</title>
        <authorList>
            <person name="Wang G."/>
        </authorList>
    </citation>
    <scope>NUCLEOTIDE SEQUENCE [LARGE SCALE GENOMIC DNA]</scope>
    <source>
        <strain evidence="3 4">R33</strain>
    </source>
</reference>
<dbReference type="EMBL" id="WXYO01000005">
    <property type="protein sequence ID" value="NAS12419.1"/>
    <property type="molecule type" value="Genomic_DNA"/>
</dbReference>
<dbReference type="InterPro" id="IPR029058">
    <property type="entry name" value="AB_hydrolase_fold"/>
</dbReference>
<dbReference type="SUPFAM" id="SSF53474">
    <property type="entry name" value="alpha/beta-Hydrolases"/>
    <property type="match status" value="1"/>
</dbReference>
<keyword evidence="4" id="KW-1185">Reference proteome</keyword>
<feature type="domain" description="BD-FAE-like" evidence="2">
    <location>
        <begin position="49"/>
        <end position="175"/>
    </location>
</feature>
<evidence type="ECO:0000259" key="2">
    <source>
        <dbReference type="Pfam" id="PF20434"/>
    </source>
</evidence>
<gene>
    <name evidence="3" type="ORF">GTQ38_10435</name>
</gene>
<dbReference type="InterPro" id="IPR049492">
    <property type="entry name" value="BD-FAE-like_dom"/>
</dbReference>
<protein>
    <submittedName>
        <fullName evidence="3">Alpha/beta hydrolase fold domain-containing protein</fullName>
    </submittedName>
</protein>
<evidence type="ECO:0000256" key="1">
    <source>
        <dbReference type="ARBA" id="ARBA00022801"/>
    </source>
</evidence>
<sequence>MRFCSNLNFCLLILLFLSINMSYGQRRYLETVFTETQLLTLNYADTLKLDFYSPKKDTAIRRPLILLVHGGGFAIGTRDNELERGFCEAMAGKGYTVASISYRLTRKGKSFGCDCPANEKIQTFQAATEDILKATKYLTDRATELGFDKEKIILAGSSAGAEAVLNTAFMRYHQDFRSLPYPDIKFAGVVSFAGAVVDAGYLQSENAVPALMFHGEKDNLVPYGQAPHHYCDTDATGYLILDGSEAIAEKLKELNCSYQLMYDPDGNHDWANLAYSYTDVIAEFIQRTILENQLIQSRIKLQPKNP</sequence>
<proteinExistence type="predicted"/>
<accession>A0A6L9EDI5</accession>
<dbReference type="AlphaFoldDB" id="A0A6L9EDI5"/>
<evidence type="ECO:0000313" key="3">
    <source>
        <dbReference type="EMBL" id="NAS12419.1"/>
    </source>
</evidence>
<dbReference type="GO" id="GO:0016787">
    <property type="term" value="F:hydrolase activity"/>
    <property type="evidence" value="ECO:0007669"/>
    <property type="project" value="UniProtKB-KW"/>
</dbReference>
<dbReference type="Gene3D" id="3.40.50.1820">
    <property type="entry name" value="alpha/beta hydrolase"/>
    <property type="match status" value="1"/>
</dbReference>
<keyword evidence="1 3" id="KW-0378">Hydrolase</keyword>
<name>A0A6L9EDI5_9FLAO</name>
<evidence type="ECO:0000313" key="4">
    <source>
        <dbReference type="Proteomes" id="UP000475249"/>
    </source>
</evidence>
<dbReference type="Pfam" id="PF20434">
    <property type="entry name" value="BD-FAE"/>
    <property type="match status" value="1"/>
</dbReference>
<organism evidence="3 4">
    <name type="scientific">Poritiphilus flavus</name>
    <dbReference type="NCBI Taxonomy" id="2697053"/>
    <lineage>
        <taxon>Bacteria</taxon>
        <taxon>Pseudomonadati</taxon>
        <taxon>Bacteroidota</taxon>
        <taxon>Flavobacteriia</taxon>
        <taxon>Flavobacteriales</taxon>
        <taxon>Flavobacteriaceae</taxon>
        <taxon>Poritiphilus</taxon>
    </lineage>
</organism>
<comment type="caution">
    <text evidence="3">The sequence shown here is derived from an EMBL/GenBank/DDBJ whole genome shotgun (WGS) entry which is preliminary data.</text>
</comment>
<dbReference type="InterPro" id="IPR050300">
    <property type="entry name" value="GDXG_lipolytic_enzyme"/>
</dbReference>